<organism evidence="1 2">
    <name type="scientific">Glomus cerebriforme</name>
    <dbReference type="NCBI Taxonomy" id="658196"/>
    <lineage>
        <taxon>Eukaryota</taxon>
        <taxon>Fungi</taxon>
        <taxon>Fungi incertae sedis</taxon>
        <taxon>Mucoromycota</taxon>
        <taxon>Glomeromycotina</taxon>
        <taxon>Glomeromycetes</taxon>
        <taxon>Glomerales</taxon>
        <taxon>Glomeraceae</taxon>
        <taxon>Glomus</taxon>
    </lineage>
</organism>
<accession>A0A397TTQ9</accession>
<evidence type="ECO:0000313" key="1">
    <source>
        <dbReference type="EMBL" id="RIA98501.1"/>
    </source>
</evidence>
<dbReference type="Proteomes" id="UP000265703">
    <property type="component" value="Unassembled WGS sequence"/>
</dbReference>
<dbReference type="EMBL" id="QKYT01000014">
    <property type="protein sequence ID" value="RIA98501.1"/>
    <property type="molecule type" value="Genomic_DNA"/>
</dbReference>
<reference evidence="1 2" key="1">
    <citation type="submission" date="2018-06" db="EMBL/GenBank/DDBJ databases">
        <title>Comparative genomics reveals the genomic features of Rhizophagus irregularis, R. cerebriforme, R. diaphanum and Gigaspora rosea, and their symbiotic lifestyle signature.</title>
        <authorList>
            <person name="Morin E."/>
            <person name="San Clemente H."/>
            <person name="Chen E.C.H."/>
            <person name="De La Providencia I."/>
            <person name="Hainaut M."/>
            <person name="Kuo A."/>
            <person name="Kohler A."/>
            <person name="Murat C."/>
            <person name="Tang N."/>
            <person name="Roy S."/>
            <person name="Loubradou J."/>
            <person name="Henrissat B."/>
            <person name="Grigoriev I.V."/>
            <person name="Corradi N."/>
            <person name="Roux C."/>
            <person name="Martin F.M."/>
        </authorList>
    </citation>
    <scope>NUCLEOTIDE SEQUENCE [LARGE SCALE GENOMIC DNA]</scope>
    <source>
        <strain evidence="1 2">DAOM 227022</strain>
    </source>
</reference>
<sequence length="54" mass="6083">MVLLDDSITNEHELSEDILVINIIFICRLQGRRAAKSHTEMLTEAMDGIGKIDL</sequence>
<gene>
    <name evidence="1" type="ORF">C1645_749515</name>
</gene>
<comment type="caution">
    <text evidence="1">The sequence shown here is derived from an EMBL/GenBank/DDBJ whole genome shotgun (WGS) entry which is preliminary data.</text>
</comment>
<name>A0A397TTQ9_9GLOM</name>
<keyword evidence="2" id="KW-1185">Reference proteome</keyword>
<dbReference type="AlphaFoldDB" id="A0A397TTQ9"/>
<evidence type="ECO:0000313" key="2">
    <source>
        <dbReference type="Proteomes" id="UP000265703"/>
    </source>
</evidence>
<proteinExistence type="predicted"/>
<protein>
    <submittedName>
        <fullName evidence="1">Uncharacterized protein</fullName>
    </submittedName>
</protein>